<evidence type="ECO:0000313" key="2">
    <source>
        <dbReference type="Proteomes" id="UP000288291"/>
    </source>
</evidence>
<protein>
    <recommendedName>
        <fullName evidence="3">LysR substrate-binding domain-containing protein</fullName>
    </recommendedName>
</protein>
<accession>A0A437SVK6</accession>
<reference evidence="1 2" key="1">
    <citation type="submission" date="2018-12" db="EMBL/GenBank/DDBJ databases">
        <authorList>
            <person name="Meng J."/>
        </authorList>
    </citation>
    <scope>NUCLEOTIDE SEQUENCE [LARGE SCALE GENOMIC DNA]</scope>
    <source>
        <strain evidence="1 2">HT111-2</strain>
    </source>
</reference>
<evidence type="ECO:0008006" key="3">
    <source>
        <dbReference type="Google" id="ProtNLM"/>
    </source>
</evidence>
<dbReference type="AlphaFoldDB" id="A0A437SVK6"/>
<proteinExistence type="predicted"/>
<organism evidence="1 2">
    <name type="scientific">Lactobacillus xujianguonis</name>
    <dbReference type="NCBI Taxonomy" id="2495899"/>
    <lineage>
        <taxon>Bacteria</taxon>
        <taxon>Bacillati</taxon>
        <taxon>Bacillota</taxon>
        <taxon>Bacilli</taxon>
        <taxon>Lactobacillales</taxon>
        <taxon>Lactobacillaceae</taxon>
        <taxon>Lactobacillus</taxon>
    </lineage>
</organism>
<dbReference type="RefSeq" id="WP_127796236.1">
    <property type="nucleotide sequence ID" value="NZ_ML136878.1"/>
</dbReference>
<sequence>MISSFQLSVFISEYCQIYDNKQHILPFTSKYLNGMKETTFVLFENSAGVQDYINRRFSEMGIQITKTIQVDSVIDAIQTAIILGHQGMALTNQYIAQKLFPNGNYNLLSLPKNTLNFDNAIMYEKGANEQIIELADYLKKAFTEMSTKS</sequence>
<keyword evidence="2" id="KW-1185">Reference proteome</keyword>
<gene>
    <name evidence="1" type="ORF">EJK17_04410</name>
</gene>
<dbReference type="EMBL" id="RXIA01000010">
    <property type="protein sequence ID" value="RVU70953.1"/>
    <property type="molecule type" value="Genomic_DNA"/>
</dbReference>
<name>A0A437SVK6_9LACO</name>
<comment type="caution">
    <text evidence="1">The sequence shown here is derived from an EMBL/GenBank/DDBJ whole genome shotgun (WGS) entry which is preliminary data.</text>
</comment>
<dbReference type="Proteomes" id="UP000288291">
    <property type="component" value="Unassembled WGS sequence"/>
</dbReference>
<evidence type="ECO:0000313" key="1">
    <source>
        <dbReference type="EMBL" id="RVU70953.1"/>
    </source>
</evidence>